<organism evidence="1 2">
    <name type="scientific">Acidovorax soli</name>
    <dbReference type="NCBI Taxonomy" id="592050"/>
    <lineage>
        <taxon>Bacteria</taxon>
        <taxon>Pseudomonadati</taxon>
        <taxon>Pseudomonadota</taxon>
        <taxon>Betaproteobacteria</taxon>
        <taxon>Burkholderiales</taxon>
        <taxon>Comamonadaceae</taxon>
        <taxon>Acidovorax</taxon>
    </lineage>
</organism>
<dbReference type="EMBL" id="JACHLK010000006">
    <property type="protein sequence ID" value="MBB6560808.1"/>
    <property type="molecule type" value="Genomic_DNA"/>
</dbReference>
<keyword evidence="2" id="KW-1185">Reference proteome</keyword>
<gene>
    <name evidence="1" type="ORF">HNP48_003484</name>
</gene>
<dbReference type="InterPro" id="IPR046174">
    <property type="entry name" value="DUF6176"/>
</dbReference>
<accession>A0A7X0PF37</accession>
<evidence type="ECO:0008006" key="3">
    <source>
        <dbReference type="Google" id="ProtNLM"/>
    </source>
</evidence>
<dbReference type="Proteomes" id="UP000575083">
    <property type="component" value="Unassembled WGS sequence"/>
</dbReference>
<proteinExistence type="predicted"/>
<evidence type="ECO:0000313" key="2">
    <source>
        <dbReference type="Proteomes" id="UP000575083"/>
    </source>
</evidence>
<comment type="caution">
    <text evidence="1">The sequence shown here is derived from an EMBL/GenBank/DDBJ whole genome shotgun (WGS) entry which is preliminary data.</text>
</comment>
<sequence>MPEEVVCARILLEPGSLPRVREWAEHLRSHREDALATLAAEGVTVESVFLDAGAEGDFLVYYMRSRSQEAAQAVAERSTAAIDAYHRAFKRETWKAVRRLDLLVDLSRSDSEK</sequence>
<protein>
    <recommendedName>
        <fullName evidence="3">NIPSNAP protein</fullName>
    </recommendedName>
</protein>
<dbReference type="Pfam" id="PF19673">
    <property type="entry name" value="DUF6176"/>
    <property type="match status" value="1"/>
</dbReference>
<evidence type="ECO:0000313" key="1">
    <source>
        <dbReference type="EMBL" id="MBB6560808.1"/>
    </source>
</evidence>
<dbReference type="AlphaFoldDB" id="A0A7X0PF37"/>
<reference evidence="1 2" key="1">
    <citation type="submission" date="2020-08" db="EMBL/GenBank/DDBJ databases">
        <title>Functional genomics of gut bacteria from endangered species of beetles.</title>
        <authorList>
            <person name="Carlos-Shanley C."/>
        </authorList>
    </citation>
    <scope>NUCLEOTIDE SEQUENCE [LARGE SCALE GENOMIC DNA]</scope>
    <source>
        <strain evidence="1 2">S00198</strain>
    </source>
</reference>
<name>A0A7X0PF37_9BURK</name>
<dbReference type="RefSeq" id="WP_184859185.1">
    <property type="nucleotide sequence ID" value="NZ_JACHLK010000006.1"/>
</dbReference>